<name>S0ARR5_FERAC</name>
<dbReference type="GeneID" id="16025697"/>
<protein>
    <submittedName>
        <fullName evidence="1">Uncharacterized protein</fullName>
    </submittedName>
</protein>
<dbReference type="HOGENOM" id="CLU_002351_7_1_2"/>
<evidence type="ECO:0000313" key="2">
    <source>
        <dbReference type="Proteomes" id="UP000014660"/>
    </source>
</evidence>
<dbReference type="PATRIC" id="fig|333146.12.peg.1538"/>
<dbReference type="Gene3D" id="3.40.50.2000">
    <property type="entry name" value="Glycogen Phosphorylase B"/>
    <property type="match status" value="2"/>
</dbReference>
<dbReference type="InterPro" id="IPR001830">
    <property type="entry name" value="Glyco_trans_20"/>
</dbReference>
<dbReference type="SUPFAM" id="SSF53756">
    <property type="entry name" value="UDP-Glycosyltransferase/glycogen phosphorylase"/>
    <property type="match status" value="1"/>
</dbReference>
<proteinExistence type="predicted"/>
<gene>
    <name evidence="1" type="ORF">FACI_IFERC00001G1512</name>
</gene>
<organism evidence="1 2">
    <name type="scientific">Ferroplasma acidarmanus Fer1</name>
    <dbReference type="NCBI Taxonomy" id="333146"/>
    <lineage>
        <taxon>Archaea</taxon>
        <taxon>Methanobacteriati</taxon>
        <taxon>Thermoplasmatota</taxon>
        <taxon>Thermoplasmata</taxon>
        <taxon>Thermoplasmatales</taxon>
        <taxon>Ferroplasmaceae</taxon>
        <taxon>Ferroplasma</taxon>
    </lineage>
</organism>
<dbReference type="PANTHER" id="PTHR10788:SF106">
    <property type="entry name" value="BCDNA.GH08860"/>
    <property type="match status" value="1"/>
</dbReference>
<dbReference type="Pfam" id="PF00982">
    <property type="entry name" value="Glyco_transf_20"/>
    <property type="match status" value="1"/>
</dbReference>
<dbReference type="Proteomes" id="UP000014660">
    <property type="component" value="Chromosome"/>
</dbReference>
<keyword evidence="2" id="KW-1185">Reference proteome</keyword>
<dbReference type="GO" id="GO:0003825">
    <property type="term" value="F:alpha,alpha-trehalose-phosphate synthase (UDP-forming) activity"/>
    <property type="evidence" value="ECO:0007669"/>
    <property type="project" value="TreeGrafter"/>
</dbReference>
<sequence length="450" mass="52253">MYYKSMKKILVVTSRAPFSYRYAPGGDVRIYNVGGVATALSTMLKGTGGTWVCWGDGKNDMAHQEETTDGYKIARVFLNKTEKFGFYNSYSNRVLWPLFHYFRNNIHFDSTAFKYYYIANEKFAKKIKENITPDTIIWVHDYQLMMIPSILRTMDISNYIIFSWHIPWISPEFFSILPEAKFLAQSISKSNLVTFHTRLYEKNFFNTLEYHEIKVKNRLKTLAIPLGIDKNFFHLSKTMAIKPKKEKASIIFSIDRLDYTKGLLQRVKAIEKILSYRKDLIGKLVYLMNVTPSRTGIPEYDEIKEQLEMEVGRVNGLYSTTSWVPIIYIYRKISQKYLVSLYARSDIALITPLMDGLNLVSKEFVATTDKGVLILSKFAGAAEYMDGALIVNPNNINELASAIVRAMEMDGEEKMSRLKRMKKDVYVKNSNWWYKRILTTAERQWHVSGE</sequence>
<dbReference type="RefSeq" id="WP_019841698.1">
    <property type="nucleotide sequence ID" value="NC_021592.1"/>
</dbReference>
<evidence type="ECO:0000313" key="1">
    <source>
        <dbReference type="EMBL" id="AGO61492.1"/>
    </source>
</evidence>
<reference evidence="1 2" key="1">
    <citation type="journal article" date="2007" name="Proc. Natl. Acad. Sci. U.S.A.">
        <title>Genome dynamics in a natural archaeal population.</title>
        <authorList>
            <person name="Allen E.E."/>
            <person name="Tyson G.W."/>
            <person name="Whitaker R.J."/>
            <person name="Detter J.C."/>
            <person name="Richardson P.M."/>
            <person name="Banfield J.F."/>
        </authorList>
    </citation>
    <scope>NUCLEOTIDE SEQUENCE [LARGE SCALE GENOMIC DNA]</scope>
    <source>
        <strain evidence="2">fer1</strain>
    </source>
</reference>
<dbReference type="GO" id="GO:0005992">
    <property type="term" value="P:trehalose biosynthetic process"/>
    <property type="evidence" value="ECO:0007669"/>
    <property type="project" value="InterPro"/>
</dbReference>
<dbReference type="EMBL" id="CP004145">
    <property type="protein sequence ID" value="AGO61492.1"/>
    <property type="molecule type" value="Genomic_DNA"/>
</dbReference>
<dbReference type="CDD" id="cd03788">
    <property type="entry name" value="GT20_TPS"/>
    <property type="match status" value="1"/>
</dbReference>
<dbReference type="AlphaFoldDB" id="S0ARR5"/>
<dbReference type="PANTHER" id="PTHR10788">
    <property type="entry name" value="TREHALOSE-6-PHOSPHATE SYNTHASE"/>
    <property type="match status" value="1"/>
</dbReference>
<dbReference type="KEGG" id="fac:FACI_IFERC01G1512"/>
<accession>S0ARR5</accession>